<evidence type="ECO:0000313" key="4">
    <source>
        <dbReference type="EMBL" id="TCO11925.1"/>
    </source>
</evidence>
<feature type="region of interest" description="Disordered" evidence="2">
    <location>
        <begin position="447"/>
        <end position="497"/>
    </location>
</feature>
<feature type="compositionally biased region" description="Low complexity" evidence="2">
    <location>
        <begin position="535"/>
        <end position="544"/>
    </location>
</feature>
<dbReference type="InterPro" id="IPR002711">
    <property type="entry name" value="HNH"/>
</dbReference>
<dbReference type="Proteomes" id="UP000295818">
    <property type="component" value="Unassembled WGS sequence"/>
</dbReference>
<feature type="region of interest" description="Disordered" evidence="2">
    <location>
        <begin position="510"/>
        <end position="544"/>
    </location>
</feature>
<evidence type="ECO:0000256" key="1">
    <source>
        <dbReference type="ARBA" id="ARBA00023450"/>
    </source>
</evidence>
<dbReference type="CDD" id="cd00085">
    <property type="entry name" value="HNHc"/>
    <property type="match status" value="1"/>
</dbReference>
<accession>A0ABY2BAV6</accession>
<dbReference type="Gene3D" id="1.10.30.50">
    <property type="match status" value="1"/>
</dbReference>
<evidence type="ECO:0000313" key="5">
    <source>
        <dbReference type="Proteomes" id="UP000295818"/>
    </source>
</evidence>
<comment type="caution">
    <text evidence="4">The sequence shown here is derived from an EMBL/GenBank/DDBJ whole genome shotgun (WGS) entry which is preliminary data.</text>
</comment>
<organism evidence="4 5">
    <name type="scientific">Kribbella orskensis</name>
    <dbReference type="NCBI Taxonomy" id="2512216"/>
    <lineage>
        <taxon>Bacteria</taxon>
        <taxon>Bacillati</taxon>
        <taxon>Actinomycetota</taxon>
        <taxon>Actinomycetes</taxon>
        <taxon>Propionibacteriales</taxon>
        <taxon>Kribbellaceae</taxon>
        <taxon>Kribbella</taxon>
    </lineage>
</organism>
<keyword evidence="4" id="KW-0378">Hydrolase</keyword>
<keyword evidence="4" id="KW-0540">Nuclease</keyword>
<comment type="similarity">
    <text evidence="1">Belongs to the Rv1128c/1148c/1588c/1702c/1945/3466 family.</text>
</comment>
<dbReference type="InterPro" id="IPR003615">
    <property type="entry name" value="HNH_nuc"/>
</dbReference>
<feature type="compositionally biased region" description="Pro residues" evidence="2">
    <location>
        <begin position="464"/>
        <end position="473"/>
    </location>
</feature>
<proteinExistence type="inferred from homology"/>
<name>A0ABY2BAV6_9ACTN</name>
<sequence>MELVDLRPPCSMSGSELLTALDALHVDISTRLTYRLQILERLDEIGYAKELGAPDTIHLLSLRHRLDPADVGRDLKLATGLSKYPAVAAALPDPLAATVHDPTDALDADAADDGVVETPQSLPVVLHPAQAEAIVTALEKIPTAAMVPVEDLEVAEREMVKAARHLTPIELKKLGKRVRDTLDTDGPEPAEDKAYLRENLWLKEADHGLKFGGFLANENAEALKTAIHALAKPHKTIDGELDSRPRDKRQADALSTLLAIAAGADDTGHRNLAISVTIDYNDLKAAISNTNGDTISDASEGSTAPGQFGDVDTAGIPTAYGNQRTTGTGELIYGGSLSAGAIRRLACDAGIIPIVLGSNSEPLDVGMLQRFVNRAMRRALIRRDKGCVVCGAPPIHCDAHHLIHWADGGPTALWNLVLLCKAHHRGVHAGHWTIKIHNGTVAVSLPTWADPPAPRRTPLRLPAPGDPPTPAPPTTTSTRTPGRAHTPASTGAAVTSTAASPALTAAATDPCSISSATHPGPTSTASGATPPPTPASTQTPASAGAAVLAQAPTRAVRAWPYVTDVPWITAAEAIRLNPWGTDNSASPGP</sequence>
<dbReference type="RefSeq" id="WP_132195834.1">
    <property type="nucleotide sequence ID" value="NZ_SLWM01000028.1"/>
</dbReference>
<feature type="compositionally biased region" description="Low complexity" evidence="2">
    <location>
        <begin position="519"/>
        <end position="528"/>
    </location>
</feature>
<keyword evidence="5" id="KW-1185">Reference proteome</keyword>
<gene>
    <name evidence="4" type="ORF">EV644_12845</name>
</gene>
<dbReference type="EMBL" id="SLWM01000028">
    <property type="protein sequence ID" value="TCO11925.1"/>
    <property type="molecule type" value="Genomic_DNA"/>
</dbReference>
<feature type="domain" description="HNH nuclease" evidence="3">
    <location>
        <begin position="375"/>
        <end position="425"/>
    </location>
</feature>
<evidence type="ECO:0000259" key="3">
    <source>
        <dbReference type="SMART" id="SM00507"/>
    </source>
</evidence>
<dbReference type="Pfam" id="PF01844">
    <property type="entry name" value="HNH"/>
    <property type="match status" value="1"/>
</dbReference>
<dbReference type="InterPro" id="IPR003870">
    <property type="entry name" value="DUF222"/>
</dbReference>
<feature type="compositionally biased region" description="Low complexity" evidence="2">
    <location>
        <begin position="474"/>
        <end position="497"/>
    </location>
</feature>
<dbReference type="SMART" id="SM00507">
    <property type="entry name" value="HNHc"/>
    <property type="match status" value="1"/>
</dbReference>
<keyword evidence="4" id="KW-0255">Endonuclease</keyword>
<protein>
    <submittedName>
        <fullName evidence="4">HNH endonuclease</fullName>
    </submittedName>
</protein>
<dbReference type="GO" id="GO:0004519">
    <property type="term" value="F:endonuclease activity"/>
    <property type="evidence" value="ECO:0007669"/>
    <property type="project" value="UniProtKB-KW"/>
</dbReference>
<dbReference type="Pfam" id="PF02720">
    <property type="entry name" value="DUF222"/>
    <property type="match status" value="1"/>
</dbReference>
<reference evidence="4 5" key="1">
    <citation type="journal article" date="2015" name="Stand. Genomic Sci.">
        <title>Genomic Encyclopedia of Bacterial and Archaeal Type Strains, Phase III: the genomes of soil and plant-associated and newly described type strains.</title>
        <authorList>
            <person name="Whitman W.B."/>
            <person name="Woyke T."/>
            <person name="Klenk H.P."/>
            <person name="Zhou Y."/>
            <person name="Lilburn T.G."/>
            <person name="Beck B.J."/>
            <person name="De Vos P."/>
            <person name="Vandamme P."/>
            <person name="Eisen J.A."/>
            <person name="Garrity G."/>
            <person name="Hugenholtz P."/>
            <person name="Kyrpides N.C."/>
        </authorList>
    </citation>
    <scope>NUCLEOTIDE SEQUENCE [LARGE SCALE GENOMIC DNA]</scope>
    <source>
        <strain evidence="4 5">VKM Ac-2538</strain>
    </source>
</reference>
<evidence type="ECO:0000256" key="2">
    <source>
        <dbReference type="SAM" id="MobiDB-lite"/>
    </source>
</evidence>